<dbReference type="PANTHER" id="PTHR31719:SF179">
    <property type="entry name" value="OS08G0148400 PROTEIN"/>
    <property type="match status" value="1"/>
</dbReference>
<dbReference type="AlphaFoldDB" id="A0AAW2VF75"/>
<comment type="caution">
    <text evidence="7">The sequence shown here is derived from an EMBL/GenBank/DDBJ whole genome shotgun (WGS) entry which is preliminary data.</text>
</comment>
<feature type="compositionally biased region" description="Basic and acidic residues" evidence="5">
    <location>
        <begin position="180"/>
        <end position="197"/>
    </location>
</feature>
<accession>A0AAW2VF75</accession>
<dbReference type="EMBL" id="JACGWN010000010">
    <property type="protein sequence ID" value="KAL0428299.1"/>
    <property type="molecule type" value="Genomic_DNA"/>
</dbReference>
<reference evidence="7" key="2">
    <citation type="journal article" date="2024" name="Plant">
        <title>Genomic evolution and insights into agronomic trait innovations of Sesamum species.</title>
        <authorList>
            <person name="Miao H."/>
            <person name="Wang L."/>
            <person name="Qu L."/>
            <person name="Liu H."/>
            <person name="Sun Y."/>
            <person name="Le M."/>
            <person name="Wang Q."/>
            <person name="Wei S."/>
            <person name="Zheng Y."/>
            <person name="Lin W."/>
            <person name="Duan Y."/>
            <person name="Cao H."/>
            <person name="Xiong S."/>
            <person name="Wang X."/>
            <person name="Wei L."/>
            <person name="Li C."/>
            <person name="Ma Q."/>
            <person name="Ju M."/>
            <person name="Zhao R."/>
            <person name="Li G."/>
            <person name="Mu C."/>
            <person name="Tian Q."/>
            <person name="Mei H."/>
            <person name="Zhang T."/>
            <person name="Gao T."/>
            <person name="Zhang H."/>
        </authorList>
    </citation>
    <scope>NUCLEOTIDE SEQUENCE</scope>
    <source>
        <strain evidence="7">KEN1</strain>
    </source>
</reference>
<evidence type="ECO:0000256" key="1">
    <source>
        <dbReference type="ARBA" id="ARBA00023015"/>
    </source>
</evidence>
<dbReference type="PROSITE" id="PS51005">
    <property type="entry name" value="NAC"/>
    <property type="match status" value="1"/>
</dbReference>
<evidence type="ECO:0000259" key="6">
    <source>
        <dbReference type="PROSITE" id="PS51005"/>
    </source>
</evidence>
<sequence>MNQSQLISDEEYFKNIPVGYRFHPSDEELTEYLMKKVFSNRPLPRNRIHEVKLYDFNPEVLAENYTPSGENEWYFFTPRDKKYKNGSRPKRGAGDGYWKASGANKHIMRNSEIISSKKSLCYYKGRPPGGDKTCWMMHEYKLSNPPAPVRTSENSMRLDDWVLCHLVKKPIVVKKSKTKGNKDEQHADPGHSRRNLETENIVDEQAEASKSHWPATFYGM</sequence>
<evidence type="ECO:0000256" key="5">
    <source>
        <dbReference type="SAM" id="MobiDB-lite"/>
    </source>
</evidence>
<reference evidence="7" key="1">
    <citation type="submission" date="2020-06" db="EMBL/GenBank/DDBJ databases">
        <authorList>
            <person name="Li T."/>
            <person name="Hu X."/>
            <person name="Zhang T."/>
            <person name="Song X."/>
            <person name="Zhang H."/>
            <person name="Dai N."/>
            <person name="Sheng W."/>
            <person name="Hou X."/>
            <person name="Wei L."/>
        </authorList>
    </citation>
    <scope>NUCLEOTIDE SEQUENCE</scope>
    <source>
        <strain evidence="7">KEN1</strain>
        <tissue evidence="7">Leaf</tissue>
    </source>
</reference>
<dbReference type="InterPro" id="IPR036093">
    <property type="entry name" value="NAC_dom_sf"/>
</dbReference>
<feature type="domain" description="NAC" evidence="6">
    <location>
        <begin position="16"/>
        <end position="169"/>
    </location>
</feature>
<organism evidence="7">
    <name type="scientific">Sesamum latifolium</name>
    <dbReference type="NCBI Taxonomy" id="2727402"/>
    <lineage>
        <taxon>Eukaryota</taxon>
        <taxon>Viridiplantae</taxon>
        <taxon>Streptophyta</taxon>
        <taxon>Embryophyta</taxon>
        <taxon>Tracheophyta</taxon>
        <taxon>Spermatophyta</taxon>
        <taxon>Magnoliopsida</taxon>
        <taxon>eudicotyledons</taxon>
        <taxon>Gunneridae</taxon>
        <taxon>Pentapetalae</taxon>
        <taxon>asterids</taxon>
        <taxon>lamiids</taxon>
        <taxon>Lamiales</taxon>
        <taxon>Pedaliaceae</taxon>
        <taxon>Sesamum</taxon>
    </lineage>
</organism>
<protein>
    <submittedName>
        <fullName evidence="7">NAC domain-containing protein 1</fullName>
    </submittedName>
</protein>
<dbReference type="PANTHER" id="PTHR31719">
    <property type="entry name" value="NAC TRANSCRIPTION FACTOR 56"/>
    <property type="match status" value="1"/>
</dbReference>
<evidence type="ECO:0000256" key="2">
    <source>
        <dbReference type="ARBA" id="ARBA00023125"/>
    </source>
</evidence>
<name>A0AAW2VF75_9LAMI</name>
<evidence type="ECO:0000313" key="7">
    <source>
        <dbReference type="EMBL" id="KAL0428299.1"/>
    </source>
</evidence>
<gene>
    <name evidence="7" type="ORF">Slati_3004700</name>
</gene>
<keyword evidence="3" id="KW-0804">Transcription</keyword>
<proteinExistence type="predicted"/>
<keyword evidence="4" id="KW-0539">Nucleus</keyword>
<dbReference type="SUPFAM" id="SSF101941">
    <property type="entry name" value="NAC domain"/>
    <property type="match status" value="1"/>
</dbReference>
<keyword evidence="2" id="KW-0238">DNA-binding</keyword>
<keyword evidence="1" id="KW-0805">Transcription regulation</keyword>
<dbReference type="Gene3D" id="2.170.150.80">
    <property type="entry name" value="NAC domain"/>
    <property type="match status" value="1"/>
</dbReference>
<dbReference type="Pfam" id="PF02365">
    <property type="entry name" value="NAM"/>
    <property type="match status" value="1"/>
</dbReference>
<feature type="region of interest" description="Disordered" evidence="5">
    <location>
        <begin position="174"/>
        <end position="220"/>
    </location>
</feature>
<dbReference type="GO" id="GO:0003677">
    <property type="term" value="F:DNA binding"/>
    <property type="evidence" value="ECO:0007669"/>
    <property type="project" value="UniProtKB-KW"/>
</dbReference>
<dbReference type="InterPro" id="IPR003441">
    <property type="entry name" value="NAC-dom"/>
</dbReference>
<evidence type="ECO:0000256" key="3">
    <source>
        <dbReference type="ARBA" id="ARBA00023163"/>
    </source>
</evidence>
<dbReference type="GO" id="GO:0006355">
    <property type="term" value="P:regulation of DNA-templated transcription"/>
    <property type="evidence" value="ECO:0007669"/>
    <property type="project" value="InterPro"/>
</dbReference>
<evidence type="ECO:0000256" key="4">
    <source>
        <dbReference type="ARBA" id="ARBA00023242"/>
    </source>
</evidence>